<comment type="caution">
    <text evidence="4">The sequence shown here is derived from an EMBL/GenBank/DDBJ whole genome shotgun (WGS) entry which is preliminary data.</text>
</comment>
<evidence type="ECO:0000256" key="1">
    <source>
        <dbReference type="SAM" id="Coils"/>
    </source>
</evidence>
<dbReference type="RefSeq" id="WP_171046869.1">
    <property type="nucleotide sequence ID" value="NZ_SRMP02000001.1"/>
</dbReference>
<gene>
    <name evidence="4" type="ORF">E5L68_000785</name>
</gene>
<evidence type="ECO:0000313" key="5">
    <source>
        <dbReference type="Proteomes" id="UP001517367"/>
    </source>
</evidence>
<name>A0ABW9JDZ5_9SPHI</name>
<organism evidence="4 5">
    <name type="scientific">Pedobacter helvus</name>
    <dbReference type="NCBI Taxonomy" id="2563444"/>
    <lineage>
        <taxon>Bacteria</taxon>
        <taxon>Pseudomonadati</taxon>
        <taxon>Bacteroidota</taxon>
        <taxon>Sphingobacteriia</taxon>
        <taxon>Sphingobacteriales</taxon>
        <taxon>Sphingobacteriaceae</taxon>
        <taxon>Pedobacter</taxon>
    </lineage>
</organism>
<keyword evidence="5" id="KW-1185">Reference proteome</keyword>
<evidence type="ECO:0000256" key="2">
    <source>
        <dbReference type="SAM" id="MobiDB-lite"/>
    </source>
</evidence>
<feature type="coiled-coil region" evidence="1">
    <location>
        <begin position="90"/>
        <end position="119"/>
    </location>
</feature>
<feature type="compositionally biased region" description="Basic and acidic residues" evidence="2">
    <location>
        <begin position="127"/>
        <end position="137"/>
    </location>
</feature>
<dbReference type="Proteomes" id="UP001517367">
    <property type="component" value="Unassembled WGS sequence"/>
</dbReference>
<dbReference type="Pfam" id="PF14129">
    <property type="entry name" value="DUF4296"/>
    <property type="match status" value="1"/>
</dbReference>
<dbReference type="EMBL" id="SRMP02000001">
    <property type="protein sequence ID" value="MFN0289903.1"/>
    <property type="molecule type" value="Genomic_DNA"/>
</dbReference>
<feature type="domain" description="DUF4296" evidence="3">
    <location>
        <begin position="8"/>
        <end position="92"/>
    </location>
</feature>
<keyword evidence="1" id="KW-0175">Coiled coil</keyword>
<evidence type="ECO:0000313" key="4">
    <source>
        <dbReference type="EMBL" id="MFN0289903.1"/>
    </source>
</evidence>
<reference evidence="4 5" key="1">
    <citation type="submission" date="2024-12" db="EMBL/GenBank/DDBJ databases">
        <authorList>
            <person name="Hu S."/>
        </authorList>
    </citation>
    <scope>NUCLEOTIDE SEQUENCE [LARGE SCALE GENOMIC DNA]</scope>
    <source>
        <strain evidence="4 5">P-25</strain>
    </source>
</reference>
<evidence type="ECO:0000259" key="3">
    <source>
        <dbReference type="Pfam" id="PF14129"/>
    </source>
</evidence>
<feature type="region of interest" description="Disordered" evidence="2">
    <location>
        <begin position="127"/>
        <end position="151"/>
    </location>
</feature>
<sequence>MACKPGIPKDIVQPDEMEKILFDIHVIDGYVSLIPMPDSAKKVTAPLYKGVFKKYGIDSATHAKSMAYYYQHPDLLSKMYDKISSKVDKARDTETKKREKEEKLRAQKAAKLLKAAEAKKIDSIKKSIKKKQTDTAKKPLKPLTRLSNSTK</sequence>
<protein>
    <submittedName>
        <fullName evidence="4">DUF4296 domain-containing protein</fullName>
    </submittedName>
</protein>
<accession>A0ABW9JDZ5</accession>
<proteinExistence type="predicted"/>
<dbReference type="InterPro" id="IPR025381">
    <property type="entry name" value="DUF4296"/>
</dbReference>